<comment type="caution">
    <text evidence="2">The sequence shown here is derived from an EMBL/GenBank/DDBJ whole genome shotgun (WGS) entry which is preliminary data.</text>
</comment>
<dbReference type="EMBL" id="VIWV01000001">
    <property type="protein sequence ID" value="TWF84758.1"/>
    <property type="molecule type" value="Genomic_DNA"/>
</dbReference>
<evidence type="ECO:0000313" key="3">
    <source>
        <dbReference type="Proteomes" id="UP000316603"/>
    </source>
</evidence>
<gene>
    <name evidence="2" type="ORF">FHX78_111694</name>
</gene>
<feature type="region of interest" description="Disordered" evidence="1">
    <location>
        <begin position="266"/>
        <end position="286"/>
    </location>
</feature>
<organism evidence="2 3">
    <name type="scientific">Streptomyces capillispiralis</name>
    <dbReference type="NCBI Taxonomy" id="68182"/>
    <lineage>
        <taxon>Bacteria</taxon>
        <taxon>Bacillati</taxon>
        <taxon>Actinomycetota</taxon>
        <taxon>Actinomycetes</taxon>
        <taxon>Kitasatosporales</taxon>
        <taxon>Streptomycetaceae</taxon>
        <taxon>Streptomyces</taxon>
    </lineage>
</organism>
<name>A0A561TCB3_9ACTN</name>
<dbReference type="RefSeq" id="WP_145866835.1">
    <property type="nucleotide sequence ID" value="NZ_BNCE01000025.1"/>
</dbReference>
<dbReference type="GO" id="GO:0030638">
    <property type="term" value="P:polyketide metabolic process"/>
    <property type="evidence" value="ECO:0007669"/>
    <property type="project" value="InterPro"/>
</dbReference>
<sequence>MSTVESETARERNKAIIRRVFDEFVNQGDFSVVDELYGDDMVDHQPLPGAPEGLEGVRYTIAGLREGFPDLHVTIEDISAHADHVVIHNTWRGTHLGDFLGLPPTGRAVAFHGVVVWRLRDGLIRERWGIGVESNMLAELGMRRLAPGRRGGARASRGAAVSTVTSLLPLLPGAAGRWKRLQEELAGPRLREYEASRRRAGIVRESFWRQGSAGADVVVHSLEAHDPGRAGRRLRASTDPFDTWLRTTAVEVYGIDPWAELAEGRAAEPGHGWTSVTSELTPVGDA</sequence>
<dbReference type="GO" id="GO:0016853">
    <property type="term" value="F:isomerase activity"/>
    <property type="evidence" value="ECO:0007669"/>
    <property type="project" value="UniProtKB-KW"/>
</dbReference>
<dbReference type="Proteomes" id="UP000316603">
    <property type="component" value="Unassembled WGS sequence"/>
</dbReference>
<dbReference type="InterPro" id="IPR009959">
    <property type="entry name" value="Cyclase_SnoaL-like"/>
</dbReference>
<evidence type="ECO:0000313" key="2">
    <source>
        <dbReference type="EMBL" id="TWF84758.1"/>
    </source>
</evidence>
<dbReference type="Pfam" id="PF07366">
    <property type="entry name" value="SnoaL"/>
    <property type="match status" value="1"/>
</dbReference>
<dbReference type="InterPro" id="IPR032710">
    <property type="entry name" value="NTF2-like_dom_sf"/>
</dbReference>
<dbReference type="PANTHER" id="PTHR38436:SF1">
    <property type="entry name" value="ESTER CYCLASE"/>
    <property type="match status" value="1"/>
</dbReference>
<dbReference type="OrthoDB" id="9182871at2"/>
<accession>A0A561TCB3</accession>
<dbReference type="AlphaFoldDB" id="A0A561TCB3"/>
<keyword evidence="3" id="KW-1185">Reference proteome</keyword>
<proteinExistence type="predicted"/>
<dbReference type="PANTHER" id="PTHR38436">
    <property type="entry name" value="POLYKETIDE CYCLASE SNOAL-LIKE DOMAIN"/>
    <property type="match status" value="1"/>
</dbReference>
<protein>
    <submittedName>
        <fullName evidence="2">Steroid delta-isomerase-like uncharacterized protein</fullName>
    </submittedName>
</protein>
<dbReference type="SUPFAM" id="SSF54427">
    <property type="entry name" value="NTF2-like"/>
    <property type="match status" value="1"/>
</dbReference>
<keyword evidence="2" id="KW-0413">Isomerase</keyword>
<dbReference type="Gene3D" id="3.10.450.50">
    <property type="match status" value="1"/>
</dbReference>
<evidence type="ECO:0000256" key="1">
    <source>
        <dbReference type="SAM" id="MobiDB-lite"/>
    </source>
</evidence>
<reference evidence="2 3" key="1">
    <citation type="submission" date="2019-06" db="EMBL/GenBank/DDBJ databases">
        <title>Sequencing the genomes of 1000 actinobacteria strains.</title>
        <authorList>
            <person name="Klenk H.-P."/>
        </authorList>
    </citation>
    <scope>NUCLEOTIDE SEQUENCE [LARGE SCALE GENOMIC DNA]</scope>
    <source>
        <strain evidence="2 3">DSM 41695</strain>
    </source>
</reference>